<dbReference type="InterPro" id="IPR025421">
    <property type="entry name" value="DUF4148"/>
</dbReference>
<accession>A0A1N7RQ14</accession>
<dbReference type="RefSeq" id="WP_087733079.1">
    <property type="nucleotide sequence ID" value="NZ_CYGY02000011.1"/>
</dbReference>
<evidence type="ECO:0000313" key="3">
    <source>
        <dbReference type="Proteomes" id="UP000195569"/>
    </source>
</evidence>
<keyword evidence="1" id="KW-0732">Signal</keyword>
<dbReference type="AlphaFoldDB" id="A0A1N7RQ14"/>
<sequence>MKNSPTIWPVLLALAFSLAGCVTGVVPEGATHLSATQCRDLTALRNNAPITQARNRSELAALEAAGYDPSRWFDPYYPDDLQAAQRQVDHWYQQDCQQTRPD</sequence>
<evidence type="ECO:0000313" key="2">
    <source>
        <dbReference type="EMBL" id="SIT37198.1"/>
    </source>
</evidence>
<reference evidence="2" key="1">
    <citation type="submission" date="2016-12" db="EMBL/GenBank/DDBJ databases">
        <authorList>
            <person name="Moulin L."/>
        </authorList>
    </citation>
    <scope>NUCLEOTIDE SEQUENCE [LARGE SCALE GENOMIC DNA]</scope>
    <source>
        <strain evidence="2">STM 7183</strain>
    </source>
</reference>
<comment type="caution">
    <text evidence="2">The sequence shown here is derived from an EMBL/GenBank/DDBJ whole genome shotgun (WGS) entry which is preliminary data.</text>
</comment>
<feature type="signal peptide" evidence="1">
    <location>
        <begin position="1"/>
        <end position="24"/>
    </location>
</feature>
<dbReference type="PROSITE" id="PS51257">
    <property type="entry name" value="PROKAR_LIPOPROTEIN"/>
    <property type="match status" value="1"/>
</dbReference>
<dbReference type="OrthoDB" id="9028872at2"/>
<dbReference type="Pfam" id="PF13663">
    <property type="entry name" value="DUF4148"/>
    <property type="match status" value="1"/>
</dbReference>
<keyword evidence="3" id="KW-1185">Reference proteome</keyword>
<dbReference type="EMBL" id="CYGY02000011">
    <property type="protein sequence ID" value="SIT37198.1"/>
    <property type="molecule type" value="Genomic_DNA"/>
</dbReference>
<dbReference type="Proteomes" id="UP000195569">
    <property type="component" value="Unassembled WGS sequence"/>
</dbReference>
<organism evidence="2 3">
    <name type="scientific">Paraburkholderia piptadeniae</name>
    <dbReference type="NCBI Taxonomy" id="1701573"/>
    <lineage>
        <taxon>Bacteria</taxon>
        <taxon>Pseudomonadati</taxon>
        <taxon>Pseudomonadota</taxon>
        <taxon>Betaproteobacteria</taxon>
        <taxon>Burkholderiales</taxon>
        <taxon>Burkholderiaceae</taxon>
        <taxon>Paraburkholderia</taxon>
    </lineage>
</organism>
<evidence type="ECO:0000256" key="1">
    <source>
        <dbReference type="SAM" id="SignalP"/>
    </source>
</evidence>
<evidence type="ECO:0008006" key="4">
    <source>
        <dbReference type="Google" id="ProtNLM"/>
    </source>
</evidence>
<feature type="chain" id="PRO_5012320343" description="Lipoprotein" evidence="1">
    <location>
        <begin position="25"/>
        <end position="102"/>
    </location>
</feature>
<proteinExistence type="predicted"/>
<protein>
    <recommendedName>
        <fullName evidence="4">Lipoprotein</fullName>
    </recommendedName>
</protein>
<gene>
    <name evidence="2" type="ORF">BN2476_110153</name>
</gene>
<name>A0A1N7RQ14_9BURK</name>